<dbReference type="InterPro" id="IPR011991">
    <property type="entry name" value="ArsR-like_HTH"/>
</dbReference>
<dbReference type="InterPro" id="IPR001845">
    <property type="entry name" value="HTH_ArsR_DNA-bd_dom"/>
</dbReference>
<dbReference type="Pfam" id="PF01022">
    <property type="entry name" value="HTH_5"/>
    <property type="match status" value="1"/>
</dbReference>
<keyword evidence="6" id="KW-1185">Reference proteome</keyword>
<keyword evidence="1" id="KW-0805">Transcription regulation</keyword>
<accession>A0A553JYF3</accession>
<feature type="domain" description="HTH arsR-type" evidence="4">
    <location>
        <begin position="234"/>
        <end position="326"/>
    </location>
</feature>
<evidence type="ECO:0000256" key="3">
    <source>
        <dbReference type="ARBA" id="ARBA00023163"/>
    </source>
</evidence>
<keyword evidence="3" id="KW-0804">Transcription</keyword>
<evidence type="ECO:0000259" key="4">
    <source>
        <dbReference type="PROSITE" id="PS50987"/>
    </source>
</evidence>
<sequence>MIRYQLGAGAAGVRWAMSPIHEVVSLARLLTEPQRHRVYEPWLRRRRHRLKDVDLSALTVFMSDGAYRPDFLDPPPPHPEPTFEEGVEALLATPTDQVHAELVDAFRGRSGEAAERLTGSPERTKVEAAGAIMRLSRAAVEPEWPSMRQALRAELLDRALQTSREGLRSVVGRLHPSVEYRESTLTVDTCVDVDSACPDGLVLIPSLFITDRVQCSTSDHWGPAICYPAPGRYLWSRPVPPASLEQLLGRTRSKILAAIAVTPLQTSVVAALVDVTAPTASEHLAVLRNAGLIDTSRSGRTAIHELSASGRVLLGGGPGRGTVKAD</sequence>
<dbReference type="GO" id="GO:0003677">
    <property type="term" value="F:DNA binding"/>
    <property type="evidence" value="ECO:0007669"/>
    <property type="project" value="UniProtKB-KW"/>
</dbReference>
<dbReference type="Gene3D" id="1.10.10.10">
    <property type="entry name" value="Winged helix-like DNA-binding domain superfamily/Winged helix DNA-binding domain"/>
    <property type="match status" value="1"/>
</dbReference>
<dbReference type="PANTHER" id="PTHR43132:SF8">
    <property type="entry name" value="HTH-TYPE TRANSCRIPTIONAL REGULATOR KMTR"/>
    <property type="match status" value="1"/>
</dbReference>
<dbReference type="InterPro" id="IPR036390">
    <property type="entry name" value="WH_DNA-bd_sf"/>
</dbReference>
<evidence type="ECO:0000256" key="2">
    <source>
        <dbReference type="ARBA" id="ARBA00023125"/>
    </source>
</evidence>
<dbReference type="GO" id="GO:0003700">
    <property type="term" value="F:DNA-binding transcription factor activity"/>
    <property type="evidence" value="ECO:0007669"/>
    <property type="project" value="InterPro"/>
</dbReference>
<comment type="caution">
    <text evidence="5">The sequence shown here is derived from an EMBL/GenBank/DDBJ whole genome shotgun (WGS) entry which is preliminary data.</text>
</comment>
<evidence type="ECO:0000313" key="6">
    <source>
        <dbReference type="Proteomes" id="UP000317638"/>
    </source>
</evidence>
<dbReference type="EMBL" id="VKKG01000005">
    <property type="protein sequence ID" value="TRY17485.1"/>
    <property type="molecule type" value="Genomic_DNA"/>
</dbReference>
<dbReference type="AlphaFoldDB" id="A0A553JYF3"/>
<dbReference type="RefSeq" id="WP_143938949.1">
    <property type="nucleotide sequence ID" value="NZ_VKKG01000005.1"/>
</dbReference>
<dbReference type="InterPro" id="IPR051011">
    <property type="entry name" value="Metal_resp_trans_reg"/>
</dbReference>
<dbReference type="PRINTS" id="PR00778">
    <property type="entry name" value="HTHARSR"/>
</dbReference>
<dbReference type="SUPFAM" id="SSF46785">
    <property type="entry name" value="Winged helix' DNA-binding domain"/>
    <property type="match status" value="1"/>
</dbReference>
<name>A0A553JYF3_9ACTN</name>
<evidence type="ECO:0000313" key="5">
    <source>
        <dbReference type="EMBL" id="TRY17485.1"/>
    </source>
</evidence>
<dbReference type="Proteomes" id="UP000317638">
    <property type="component" value="Unassembled WGS sequence"/>
</dbReference>
<reference evidence="5 6" key="1">
    <citation type="submission" date="2019-07" db="EMBL/GenBank/DDBJ databases">
        <authorList>
            <person name="Zhou L.-Y."/>
        </authorList>
    </citation>
    <scope>NUCLEOTIDE SEQUENCE [LARGE SCALE GENOMIC DNA]</scope>
    <source>
        <strain evidence="5 6">YIM 101269</strain>
    </source>
</reference>
<proteinExistence type="predicted"/>
<dbReference type="PANTHER" id="PTHR43132">
    <property type="entry name" value="ARSENICAL RESISTANCE OPERON REPRESSOR ARSR-RELATED"/>
    <property type="match status" value="1"/>
</dbReference>
<dbReference type="PROSITE" id="PS50987">
    <property type="entry name" value="HTH_ARSR_2"/>
    <property type="match status" value="1"/>
</dbReference>
<dbReference type="InterPro" id="IPR036388">
    <property type="entry name" value="WH-like_DNA-bd_sf"/>
</dbReference>
<gene>
    <name evidence="5" type="ORF">FOJ82_13250</name>
</gene>
<protein>
    <submittedName>
        <fullName evidence="5">Winged helix-turn-helix transcriptional regulator</fullName>
    </submittedName>
</protein>
<evidence type="ECO:0000256" key="1">
    <source>
        <dbReference type="ARBA" id="ARBA00023015"/>
    </source>
</evidence>
<dbReference type="OrthoDB" id="3460651at2"/>
<dbReference type="CDD" id="cd00090">
    <property type="entry name" value="HTH_ARSR"/>
    <property type="match status" value="1"/>
</dbReference>
<keyword evidence="2" id="KW-0238">DNA-binding</keyword>
<organism evidence="5 6">
    <name type="scientific">Tessaracoccus rhinocerotis</name>
    <dbReference type="NCBI Taxonomy" id="1689449"/>
    <lineage>
        <taxon>Bacteria</taxon>
        <taxon>Bacillati</taxon>
        <taxon>Actinomycetota</taxon>
        <taxon>Actinomycetes</taxon>
        <taxon>Propionibacteriales</taxon>
        <taxon>Propionibacteriaceae</taxon>
        <taxon>Tessaracoccus</taxon>
    </lineage>
</organism>
<dbReference type="SMART" id="SM00418">
    <property type="entry name" value="HTH_ARSR"/>
    <property type="match status" value="1"/>
</dbReference>